<keyword evidence="1" id="KW-0812">Transmembrane</keyword>
<accession>A0A178XGD9</accession>
<organism evidence="2 3">
    <name type="scientific">Sinorhizobium saheli</name>
    <dbReference type="NCBI Taxonomy" id="36856"/>
    <lineage>
        <taxon>Bacteria</taxon>
        <taxon>Pseudomonadati</taxon>
        <taxon>Pseudomonadota</taxon>
        <taxon>Alphaproteobacteria</taxon>
        <taxon>Hyphomicrobiales</taxon>
        <taxon>Rhizobiaceae</taxon>
        <taxon>Sinorhizobium/Ensifer group</taxon>
        <taxon>Sinorhizobium</taxon>
    </lineage>
</organism>
<keyword evidence="1" id="KW-1133">Transmembrane helix</keyword>
<dbReference type="OrthoDB" id="8280350at2"/>
<name>A0A178XGD9_SINSA</name>
<reference evidence="2 3" key="1">
    <citation type="submission" date="2015-11" db="EMBL/GenBank/DDBJ databases">
        <title>Ensifer anhuiense sp. nov., an effective nitrogen fixation bacterium with Glycine soja.</title>
        <authorList>
            <person name="Yan H."/>
            <person name="Chen W."/>
        </authorList>
    </citation>
    <scope>NUCLEOTIDE SEQUENCE [LARGE SCALE GENOMIC DNA]</scope>
    <source>
        <strain evidence="2 3">LMG 7837</strain>
    </source>
</reference>
<dbReference type="AlphaFoldDB" id="A0A178XGD9"/>
<keyword evidence="1" id="KW-0472">Membrane</keyword>
<dbReference type="EMBL" id="LNQB01000102">
    <property type="protein sequence ID" value="OAP34317.1"/>
    <property type="molecule type" value="Genomic_DNA"/>
</dbReference>
<protein>
    <recommendedName>
        <fullName evidence="4">DUF3426 domain-containing protein</fullName>
    </recommendedName>
</protein>
<evidence type="ECO:0000313" key="3">
    <source>
        <dbReference type="Proteomes" id="UP000078507"/>
    </source>
</evidence>
<evidence type="ECO:0000256" key="1">
    <source>
        <dbReference type="SAM" id="Phobius"/>
    </source>
</evidence>
<sequence length="173" mass="18883">MLWLVALPLGVALVYLAVRYGRFRSWLEPVLSIAVALGLTAAFLIWLSEGTPEQGPAPATPEPAAALAASDILLEDMTFEANQSERSYRVRGTVTNSSEVALEYFRITVTLEDCPQGACRRIGDDTALVLVRVPAGQSRAFETFLTFRYREDEAPTAPKWSYGVSDVRGAAGR</sequence>
<evidence type="ECO:0008006" key="4">
    <source>
        <dbReference type="Google" id="ProtNLM"/>
    </source>
</evidence>
<keyword evidence="3" id="KW-1185">Reference proteome</keyword>
<feature type="transmembrane region" description="Helical" evidence="1">
    <location>
        <begin position="29"/>
        <end position="47"/>
    </location>
</feature>
<gene>
    <name evidence="2" type="ORF">ATB98_23675</name>
</gene>
<proteinExistence type="predicted"/>
<dbReference type="RefSeq" id="WP_066879752.1">
    <property type="nucleotide sequence ID" value="NZ_LNQB01000102.1"/>
</dbReference>
<dbReference type="Proteomes" id="UP000078507">
    <property type="component" value="Unassembled WGS sequence"/>
</dbReference>
<evidence type="ECO:0000313" key="2">
    <source>
        <dbReference type="EMBL" id="OAP34317.1"/>
    </source>
</evidence>
<comment type="caution">
    <text evidence="2">The sequence shown here is derived from an EMBL/GenBank/DDBJ whole genome shotgun (WGS) entry which is preliminary data.</text>
</comment>